<name>A0A964T906_9FLAO</name>
<dbReference type="SUPFAM" id="SSF53383">
    <property type="entry name" value="PLP-dependent transferases"/>
    <property type="match status" value="1"/>
</dbReference>
<dbReference type="Gene3D" id="3.40.640.10">
    <property type="entry name" value="Type I PLP-dependent aspartate aminotransferase-like (Major domain)"/>
    <property type="match status" value="1"/>
</dbReference>
<evidence type="ECO:0000256" key="3">
    <source>
        <dbReference type="ARBA" id="ARBA00022679"/>
    </source>
</evidence>
<reference evidence="6" key="1">
    <citation type="submission" date="2020-01" db="EMBL/GenBank/DDBJ databases">
        <title>Muricauda ochracea sp. nov., isolated from a tidal flat of Garorim bay in Korea.</title>
        <authorList>
            <person name="Kim D."/>
            <person name="Yoo Y."/>
            <person name="Kim J.-J."/>
        </authorList>
    </citation>
    <scope>NUCLEOTIDE SEQUENCE</scope>
    <source>
        <strain evidence="6">JGD-17</strain>
    </source>
</reference>
<dbReference type="InterPro" id="IPR049704">
    <property type="entry name" value="Aminotrans_3_PPA_site"/>
</dbReference>
<dbReference type="PIRSF" id="PIRSF000521">
    <property type="entry name" value="Transaminase_4ab_Lys_Orn"/>
    <property type="match status" value="1"/>
</dbReference>
<dbReference type="Proteomes" id="UP000667650">
    <property type="component" value="Unassembled WGS sequence"/>
</dbReference>
<protein>
    <submittedName>
        <fullName evidence="6">Aminotransferase class III-fold pyridoxal phosphate-dependent enzyme</fullName>
    </submittedName>
</protein>
<dbReference type="InterPro" id="IPR015424">
    <property type="entry name" value="PyrdxlP-dep_Trfase"/>
</dbReference>
<dbReference type="GO" id="GO:0008483">
    <property type="term" value="F:transaminase activity"/>
    <property type="evidence" value="ECO:0007669"/>
    <property type="project" value="UniProtKB-KW"/>
</dbReference>
<evidence type="ECO:0000256" key="5">
    <source>
        <dbReference type="RuleBase" id="RU003560"/>
    </source>
</evidence>
<dbReference type="InterPro" id="IPR015421">
    <property type="entry name" value="PyrdxlP-dep_Trfase_major"/>
</dbReference>
<dbReference type="CDD" id="cd00610">
    <property type="entry name" value="OAT_like"/>
    <property type="match status" value="1"/>
</dbReference>
<dbReference type="GO" id="GO:0042802">
    <property type="term" value="F:identical protein binding"/>
    <property type="evidence" value="ECO:0007669"/>
    <property type="project" value="TreeGrafter"/>
</dbReference>
<proteinExistence type="inferred from homology"/>
<evidence type="ECO:0000313" key="6">
    <source>
        <dbReference type="EMBL" id="NAY90439.1"/>
    </source>
</evidence>
<dbReference type="EMBL" id="JAAABI010000001">
    <property type="protein sequence ID" value="NAY90439.1"/>
    <property type="molecule type" value="Genomic_DNA"/>
</dbReference>
<sequence>MTQEDFYTYQAQTTPHPLGLEVSHAKGSYIYDREGNAHLDFVAGVSACGLGHGHPRVINAIKEQVDRYMHVMVYGEYIQGPAVGFSKLLASYLPKNLETTYLVNSGTEAMEGALKLARRFTGRSQLIAAHHAYHGNTMGSLSIMGYEERKSAFRPLIPDVRFIQFNEEADLEKITTKTAAVVLETIQGGAGFILPKNDYLKKVRERCNEVGALLILDEIQPGFGRTGKLFAFEHYDCVPDILVIGKGMASGLPVGAFVASKKMMATLQHGPKLGHITTFGGNPVIAAASFATLQEITESQLMQQTLEKEKLFKARLKHPLISEIRGKGLMLALILKNREIANHLVRTAAKERLILFWLLFEPKAVRISPPLTISMKEIEQGCDQIIKILNDCNSISVN</sequence>
<comment type="similarity">
    <text evidence="5">Belongs to the class-III pyridoxal-phosphate-dependent aminotransferase family.</text>
</comment>
<keyword evidence="2 6" id="KW-0032">Aminotransferase</keyword>
<dbReference type="FunFam" id="3.40.640.10:FF:000004">
    <property type="entry name" value="Acetylornithine aminotransferase"/>
    <property type="match status" value="1"/>
</dbReference>
<dbReference type="Gene3D" id="3.90.1150.10">
    <property type="entry name" value="Aspartate Aminotransferase, domain 1"/>
    <property type="match status" value="1"/>
</dbReference>
<comment type="cofactor">
    <cofactor evidence="1">
        <name>pyridoxal 5'-phosphate</name>
        <dbReference type="ChEBI" id="CHEBI:597326"/>
    </cofactor>
</comment>
<evidence type="ECO:0000256" key="2">
    <source>
        <dbReference type="ARBA" id="ARBA00022576"/>
    </source>
</evidence>
<dbReference type="InterPro" id="IPR050103">
    <property type="entry name" value="Class-III_PLP-dep_AT"/>
</dbReference>
<dbReference type="AlphaFoldDB" id="A0A964T906"/>
<keyword evidence="4 5" id="KW-0663">Pyridoxal phosphate</keyword>
<dbReference type="PANTHER" id="PTHR11986">
    <property type="entry name" value="AMINOTRANSFERASE CLASS III"/>
    <property type="match status" value="1"/>
</dbReference>
<evidence type="ECO:0000313" key="7">
    <source>
        <dbReference type="Proteomes" id="UP000667650"/>
    </source>
</evidence>
<evidence type="ECO:0000256" key="4">
    <source>
        <dbReference type="ARBA" id="ARBA00022898"/>
    </source>
</evidence>
<dbReference type="InterPro" id="IPR015422">
    <property type="entry name" value="PyrdxlP-dep_Trfase_small"/>
</dbReference>
<organism evidence="6 7">
    <name type="scientific">Flagellimonas ochracea</name>
    <dbReference type="NCBI Taxonomy" id="2696472"/>
    <lineage>
        <taxon>Bacteria</taxon>
        <taxon>Pseudomonadati</taxon>
        <taxon>Bacteroidota</taxon>
        <taxon>Flavobacteriia</taxon>
        <taxon>Flavobacteriales</taxon>
        <taxon>Flavobacteriaceae</taxon>
        <taxon>Flagellimonas</taxon>
    </lineage>
</organism>
<dbReference type="InterPro" id="IPR005814">
    <property type="entry name" value="Aminotrans_3"/>
</dbReference>
<dbReference type="RefSeq" id="WP_166521855.1">
    <property type="nucleotide sequence ID" value="NZ_JAAABI010000001.1"/>
</dbReference>
<comment type="caution">
    <text evidence="6">The sequence shown here is derived from an EMBL/GenBank/DDBJ whole genome shotgun (WGS) entry which is preliminary data.</text>
</comment>
<accession>A0A964T906</accession>
<evidence type="ECO:0000256" key="1">
    <source>
        <dbReference type="ARBA" id="ARBA00001933"/>
    </source>
</evidence>
<gene>
    <name evidence="6" type="ORF">GTQ34_00775</name>
</gene>
<keyword evidence="3" id="KW-0808">Transferase</keyword>
<dbReference type="PROSITE" id="PS00600">
    <property type="entry name" value="AA_TRANSFER_CLASS_3"/>
    <property type="match status" value="1"/>
</dbReference>
<keyword evidence="7" id="KW-1185">Reference proteome</keyword>
<dbReference type="PANTHER" id="PTHR11986:SF79">
    <property type="entry name" value="ACETYLORNITHINE AMINOTRANSFERASE, MITOCHONDRIAL"/>
    <property type="match status" value="1"/>
</dbReference>
<dbReference type="GO" id="GO:0030170">
    <property type="term" value="F:pyridoxal phosphate binding"/>
    <property type="evidence" value="ECO:0007669"/>
    <property type="project" value="InterPro"/>
</dbReference>
<dbReference type="Pfam" id="PF00202">
    <property type="entry name" value="Aminotran_3"/>
    <property type="match status" value="1"/>
</dbReference>